<reference evidence="3" key="1">
    <citation type="journal article" date="2019" name="Int. J. Syst. Evol. Microbiol.">
        <title>The Global Catalogue of Microorganisms (GCM) 10K type strain sequencing project: providing services to taxonomists for standard genome sequencing and annotation.</title>
        <authorList>
            <consortium name="The Broad Institute Genomics Platform"/>
            <consortium name="The Broad Institute Genome Sequencing Center for Infectious Disease"/>
            <person name="Wu L."/>
            <person name="Ma J."/>
        </authorList>
    </citation>
    <scope>NUCLEOTIDE SEQUENCE [LARGE SCALE GENOMIC DNA]</scope>
    <source>
        <strain evidence="3">JCM 17458</strain>
    </source>
</reference>
<dbReference type="CDD" id="cd00158">
    <property type="entry name" value="RHOD"/>
    <property type="match status" value="1"/>
</dbReference>
<gene>
    <name evidence="2" type="ORF">GCM10022261_02350</name>
</gene>
<evidence type="ECO:0000313" key="2">
    <source>
        <dbReference type="EMBL" id="GAA4282704.1"/>
    </source>
</evidence>
<dbReference type="Pfam" id="PF00581">
    <property type="entry name" value="Rhodanese"/>
    <property type="match status" value="1"/>
</dbReference>
<dbReference type="InterPro" id="IPR050229">
    <property type="entry name" value="GlpE_sulfurtransferase"/>
</dbReference>
<dbReference type="InterPro" id="IPR036873">
    <property type="entry name" value="Rhodanese-like_dom_sf"/>
</dbReference>
<dbReference type="InterPro" id="IPR001763">
    <property type="entry name" value="Rhodanese-like_dom"/>
</dbReference>
<dbReference type="PANTHER" id="PTHR43031">
    <property type="entry name" value="FAD-DEPENDENT OXIDOREDUCTASE"/>
    <property type="match status" value="1"/>
</dbReference>
<protein>
    <submittedName>
        <fullName evidence="2">Rhodanese-like domain-containing protein</fullName>
    </submittedName>
</protein>
<dbReference type="RefSeq" id="WP_236865211.1">
    <property type="nucleotide sequence ID" value="NZ_BAABAZ010000003.1"/>
</dbReference>
<dbReference type="PANTHER" id="PTHR43031:SF1">
    <property type="entry name" value="PYRIDINE NUCLEOTIDE-DISULPHIDE OXIDOREDUCTASE"/>
    <property type="match status" value="1"/>
</dbReference>
<name>A0ABP8EFF2_9MICO</name>
<dbReference type="Gene3D" id="3.40.250.10">
    <property type="entry name" value="Rhodanese-like domain"/>
    <property type="match status" value="1"/>
</dbReference>
<dbReference type="Pfam" id="PF11127">
    <property type="entry name" value="YgaP-like_TM"/>
    <property type="match status" value="1"/>
</dbReference>
<dbReference type="EMBL" id="BAABAZ010000003">
    <property type="protein sequence ID" value="GAA4282704.1"/>
    <property type="molecule type" value="Genomic_DNA"/>
</dbReference>
<dbReference type="Gene3D" id="6.10.140.1340">
    <property type="match status" value="1"/>
</dbReference>
<organism evidence="2 3">
    <name type="scientific">Brevibacterium daeguense</name>
    <dbReference type="NCBI Taxonomy" id="909936"/>
    <lineage>
        <taxon>Bacteria</taxon>
        <taxon>Bacillati</taxon>
        <taxon>Actinomycetota</taxon>
        <taxon>Actinomycetes</taxon>
        <taxon>Micrococcales</taxon>
        <taxon>Brevibacteriaceae</taxon>
        <taxon>Brevibacterium</taxon>
    </lineage>
</organism>
<feature type="domain" description="Rhodanese" evidence="1">
    <location>
        <begin position="22"/>
        <end position="112"/>
    </location>
</feature>
<dbReference type="Proteomes" id="UP001501586">
    <property type="component" value="Unassembled WGS sequence"/>
</dbReference>
<keyword evidence="3" id="KW-1185">Reference proteome</keyword>
<accession>A0ABP8EFF2</accession>
<dbReference type="SMART" id="SM00450">
    <property type="entry name" value="RHOD"/>
    <property type="match status" value="1"/>
</dbReference>
<dbReference type="InterPro" id="IPR021309">
    <property type="entry name" value="YgaP-like_TM"/>
</dbReference>
<dbReference type="PROSITE" id="PS50206">
    <property type="entry name" value="RHODANESE_3"/>
    <property type="match status" value="1"/>
</dbReference>
<proteinExistence type="predicted"/>
<sequence length="204" mass="21429">MTAPAPALRTVDPTELQRRLTADPDLMVIDVRTPGEFETVHIRGSYNVPLDQLAEHTDELAQKLDGHVVLVCQSGNRAGQACRKLTAAGFDSADVLDGGIVDYEATGGEVVRQGNRWAMDRQVRMTAGTLVLAGTLAGQLIHPRLGLLAGAIGAGLTYSALSDSCAMASVLSRMPWNRAKADPSLAALFEQAPVEQAPAAASAA</sequence>
<evidence type="ECO:0000259" key="1">
    <source>
        <dbReference type="PROSITE" id="PS50206"/>
    </source>
</evidence>
<comment type="caution">
    <text evidence="2">The sequence shown here is derived from an EMBL/GenBank/DDBJ whole genome shotgun (WGS) entry which is preliminary data.</text>
</comment>
<evidence type="ECO:0000313" key="3">
    <source>
        <dbReference type="Proteomes" id="UP001501586"/>
    </source>
</evidence>
<dbReference type="SUPFAM" id="SSF52821">
    <property type="entry name" value="Rhodanese/Cell cycle control phosphatase"/>
    <property type="match status" value="1"/>
</dbReference>